<keyword evidence="4" id="KW-1185">Reference proteome</keyword>
<feature type="region of interest" description="Disordered" evidence="1">
    <location>
        <begin position="192"/>
        <end position="411"/>
    </location>
</feature>
<feature type="compositionally biased region" description="Polar residues" evidence="1">
    <location>
        <begin position="330"/>
        <end position="379"/>
    </location>
</feature>
<feature type="transmembrane region" description="Helical" evidence="2">
    <location>
        <begin position="16"/>
        <end position="36"/>
    </location>
</feature>
<proteinExistence type="predicted"/>
<comment type="caution">
    <text evidence="3">The sequence shown here is derived from an EMBL/GenBank/DDBJ whole genome shotgun (WGS) entry which is preliminary data.</text>
</comment>
<feature type="region of interest" description="Disordered" evidence="1">
    <location>
        <begin position="772"/>
        <end position="794"/>
    </location>
</feature>
<reference evidence="3 4" key="1">
    <citation type="submission" date="2011-08" db="EMBL/GenBank/DDBJ databases">
        <title>The Genome Sequence of Clostridium hathewayi WAL-18680.</title>
        <authorList>
            <consortium name="The Broad Institute Genome Sequencing Platform"/>
            <person name="Earl A."/>
            <person name="Ward D."/>
            <person name="Feldgarden M."/>
            <person name="Gevers D."/>
            <person name="Finegold S.M."/>
            <person name="Summanen P.H."/>
            <person name="Molitoris D.R."/>
            <person name="Song M."/>
            <person name="Daigneault M."/>
            <person name="Allen-Vercoe E."/>
            <person name="Young S.K."/>
            <person name="Zeng Q."/>
            <person name="Gargeya S."/>
            <person name="Fitzgerald M."/>
            <person name="Haas B."/>
            <person name="Abouelleil A."/>
            <person name="Alvarado L."/>
            <person name="Arachchi H.M."/>
            <person name="Berlin A."/>
            <person name="Brown A."/>
            <person name="Chapman S.B."/>
            <person name="Chen Z."/>
            <person name="Dunbar C."/>
            <person name="Freedman E."/>
            <person name="Gearin G."/>
            <person name="Gellesch M."/>
            <person name="Goldberg J."/>
            <person name="Griggs A."/>
            <person name="Gujja S."/>
            <person name="Heiman D."/>
            <person name="Howarth C."/>
            <person name="Larson L."/>
            <person name="Lui A."/>
            <person name="MacDonald P.J.P."/>
            <person name="Montmayeur A."/>
            <person name="Murphy C."/>
            <person name="Neiman D."/>
            <person name="Pearson M."/>
            <person name="Priest M."/>
            <person name="Roberts A."/>
            <person name="Saif S."/>
            <person name="Shea T."/>
            <person name="Shenoy N."/>
            <person name="Sisk P."/>
            <person name="Stolte C."/>
            <person name="Sykes S."/>
            <person name="Wortman J."/>
            <person name="Nusbaum C."/>
            <person name="Birren B."/>
        </authorList>
    </citation>
    <scope>NUCLEOTIDE SEQUENCE [LARGE SCALE GENOMIC DNA]</scope>
    <source>
        <strain evidence="3 4">WAL-18680</strain>
    </source>
</reference>
<accession>G5IAS0</accession>
<keyword evidence="2" id="KW-1133">Transmembrane helix</keyword>
<evidence type="ECO:0000256" key="1">
    <source>
        <dbReference type="SAM" id="MobiDB-lite"/>
    </source>
</evidence>
<dbReference type="RefSeq" id="WP_006778581.1">
    <property type="nucleotide sequence ID" value="NZ_CP040506.1"/>
</dbReference>
<feature type="region of interest" description="Disordered" evidence="1">
    <location>
        <begin position="720"/>
        <end position="750"/>
    </location>
</feature>
<organism evidence="3 4">
    <name type="scientific">Hungatella hathewayi WAL-18680</name>
    <dbReference type="NCBI Taxonomy" id="742737"/>
    <lineage>
        <taxon>Bacteria</taxon>
        <taxon>Bacillati</taxon>
        <taxon>Bacillota</taxon>
        <taxon>Clostridia</taxon>
        <taxon>Lachnospirales</taxon>
        <taxon>Lachnospiraceae</taxon>
        <taxon>Hungatella</taxon>
    </lineage>
</organism>
<evidence type="ECO:0000313" key="3">
    <source>
        <dbReference type="EMBL" id="EHI61415.1"/>
    </source>
</evidence>
<gene>
    <name evidence="3" type="ORF">HMPREF9473_00597</name>
</gene>
<evidence type="ECO:0000313" key="4">
    <source>
        <dbReference type="Proteomes" id="UP000005384"/>
    </source>
</evidence>
<name>G5IAS0_9FIRM</name>
<evidence type="ECO:0008006" key="5">
    <source>
        <dbReference type="Google" id="ProtNLM"/>
    </source>
</evidence>
<dbReference type="EMBL" id="ADLN01000003">
    <property type="protein sequence ID" value="EHI61415.1"/>
    <property type="molecule type" value="Genomic_DNA"/>
</dbReference>
<feature type="compositionally biased region" description="Low complexity" evidence="1">
    <location>
        <begin position="240"/>
        <end position="329"/>
    </location>
</feature>
<sequence length="2409" mass="254051">MSHFRLHSKTKGKDRLGYWLIGIVCVLAVGGIGYAAHSIGTASAKSREKILIYTEEELEQYLLDEESEEYNLNGRYQLEEDLELGWLWKSIGTNVEPFTGSFDGNGHVISGLTRPLFGVMKKARVENLFLSETMITNPCTYYDGEHYVDGYGALAAYVVDSEIANCGMGGEIQASNPVETWYQIEKASPAEALERKELETTEEVTEEVIGPAGDETPEGTETEVRGPGVGGGAENGGAEGSQPESSVEESSQVESGQFESSFSGSGQLESSSSESSQPGGSPSESSQSGSNPSESGQSGSNPSESDQSGSSPSESGQSGSSPSESGQSGNRPSENSQPGGSPSENSQSGNRPSENSQPESSSLENSRPESNPSENVQSGKHQEESVQTDKTQADNSIDEPDEEPETVALQKIDRQYRMMKLSEVIGPDMEADLAEATPSDAQEVHEPNTATPSEAEEEQENSYMGGDGEALYLAVTADRIAAGGLIAQMEGTTTVTDCFTCATIITQIDADTWTGGFAGRLGEAVHLENSYSSGVLDGCDRVGGFVADNQGRIENSYSSTALTMSGRIRGGFTAEGGGQLTDCVYDCQMASVDDENGQETETIGVEPLTASPTDSATISLEARNTIQMSGIEEYIPGTWYQTDNAYPQIEYFALHENQTIADYSRVSAVTLILPESMTLRNITLEEGQIILPEEMDGQSIMWSAEGDIHIDDHYQIQMGSRADDAPEAAEPSETKMPRGPGVEVSEETKVSNDWGWENSAALSMKERLLKTSSYESQEIKESEPELEPDSTTPKKAQIKAVSGVAAKIYPLDINPLADEEIGVIYENWNAVGEAVYNDTNGMGIYKPTKGDGSTNDPFEIGTPEALAWFRYAVYAETRTYWCIVLTADLDMNGEKYNDGAGKLQWMGIETSHTVKQRGYAGTVDGGGHALSNFYSSDGFIGGAFDGTVRDFGIESGEVSGGSAGGIARETVYVEFTGFRTRAVFERCYNKANITATGAGYPYAAGIVAIAREGTRIIDCYNTGTITAVYKGECRAGGIAAYAPTIVNCYNTGQVTMDGSPNSTLADGVSPGGSLTNCYSLEGMAAGKRGIIRTETQMKSWAFAYKLNGEKMDGAWKYTEGKTPGFGTLDAASSWSAVTQGVTDGFITAIAASDDGTGFYAIDTADKLALFARDVNAGTKSTANAKLTANIDLTGTKYGGISDAPVPWTPIGTLDNIYQGNFNGNGKVIANMKVEQAGVGGLFGYAGGGASIEKLGLDTTCLVTTTAPAADADSGTAALVGVVKNTGSSSMQISITSCYNRASVSGHSSYTGAFVGHTMNVNASGTHIISNSFTTGPLKTSSGTIGAIAGNFPSTASAAGIQYCYWDKETSSDTTLNAVGLESTAQTSVSGKTTGEMKADAILSLLNTGLSPAVWVRSDDINNGYPSFHTALAEYTDWAAVGAAAPEPTYRYASGTITPGTVGNPYLIKSPEDLAWFAYQVNQVNGRNNLCGKLMSNINLYGSFYNGENSYDPSDSSATLDKALKWVPIGSVNTTGKTYTGTFDGNGYTVSVISIEVATDGTAGVFGILGNNARITNLGIGKGPVQLTGSYAGGIVGYIEGQDVAVTGCWNEGTLMGSGVTAIGGIIGSTGNTSDKVVVNGCYHAGTVTSPDSGAYIGGIVGELQAKSGGTASVQNSYNRGIIGGNEAAGWGGGIVGLLTTNGIVKQCYNAGNVKAAKGANAIVGNGNTAAVSYCFYDKNYTVDNGTTGITGVVHKEFAAWGAAYGLNGERLIQEDSEISWTYVAGNEYPTYGILPGTENWQDVGQAAAAGFIAITEPAGSADTSMKIETAEQLAWFAWKVNTGAALATQNIELTKDINLFGEKYSGYTGEKDLTNIEKAVNWSPIGSEAYPYKGTFHGGKCEIDGMYINGDNYLGLIGAAMYPAKVKEVGIGANSKVICHNNFGGLLIGAIMVTNNPVEITSCYNLGTIVGMGGTYIAAFVGDDNGNSTPNSAILSNCYNAGDTTGFARLSVGTINNCYTDISVNSKNITCENKYGSGLKGMTTDEMKTSEMAASLNTFSGTLKTGTDRVWYTSLDTEKTKGYPTFQAPTTVQVTFTPDTMGENGTAETLPESLSIPDMKLRAIGLTDENFTPGRVPASDKDYQLVTESSIKGTDSGYGSYGYTNANKNVAVKAGTVDLQPVEASASLHNPVTEMGTVDKVSLNIAAAYNRSAQRNLLLEGASGNERYEICIAIAGVTNKTLSVTVPVKVPIELSPDGTKKTSHSADLTLTNNNVYPIAGRILSLTPIEQDGYVPLKPVAKNDNYGSTKQISDLNGGVKLGIEDTKTPSGIIPSDGYYYTPAKTGTAENWMSYRIKGKGSLPYRYFIEYEANPYYRDTNTYGFTVNYQFGISEQDAPAVAAVVGDGVSS</sequence>
<keyword evidence="2" id="KW-0472">Membrane</keyword>
<feature type="region of interest" description="Disordered" evidence="1">
    <location>
        <begin position="434"/>
        <end position="463"/>
    </location>
</feature>
<dbReference type="Gene3D" id="2.160.20.110">
    <property type="match status" value="6"/>
</dbReference>
<feature type="compositionally biased region" description="Acidic residues" evidence="1">
    <location>
        <begin position="396"/>
        <end position="405"/>
    </location>
</feature>
<feature type="compositionally biased region" description="Gly residues" evidence="1">
    <location>
        <begin position="227"/>
        <end position="239"/>
    </location>
</feature>
<dbReference type="PATRIC" id="fig|742737.3.peg.597"/>
<keyword evidence="2" id="KW-0812">Transmembrane</keyword>
<protein>
    <recommendedName>
        <fullName evidence="5">GLUG domain-containing protein</fullName>
    </recommendedName>
</protein>
<dbReference type="HOGENOM" id="CLU_000217_1_0_9"/>
<dbReference type="OrthoDB" id="1947361at2"/>
<dbReference type="Proteomes" id="UP000005384">
    <property type="component" value="Unassembled WGS sequence"/>
</dbReference>
<evidence type="ECO:0000256" key="2">
    <source>
        <dbReference type="SAM" id="Phobius"/>
    </source>
</evidence>